<accession>A0A931G7K1</accession>
<dbReference type="Pfam" id="PF00589">
    <property type="entry name" value="Phage_integrase"/>
    <property type="match status" value="1"/>
</dbReference>
<sequence length="128" mass="13519">MTVRRKGGKPATVAVPAPAVDAPHTYVGTHGQEPVTGTAGRSRPIFATRMGNAWQASEAFRTVQRLAKAAGVEGRISPHSLRHTFATVALDAGTTLHELQDSMGHADPAQPEGTTGHGTRWKSQQTTT</sequence>
<dbReference type="GO" id="GO:0006310">
    <property type="term" value="P:DNA recombination"/>
    <property type="evidence" value="ECO:0007669"/>
    <property type="project" value="UniProtKB-KW"/>
</dbReference>
<dbReference type="Proteomes" id="UP000655366">
    <property type="component" value="Unassembled WGS sequence"/>
</dbReference>
<comment type="caution">
    <text evidence="4">The sequence shown here is derived from an EMBL/GenBank/DDBJ whole genome shotgun (WGS) entry which is preliminary data.</text>
</comment>
<evidence type="ECO:0000313" key="4">
    <source>
        <dbReference type="EMBL" id="MBG0741835.1"/>
    </source>
</evidence>
<keyword evidence="5" id="KW-1185">Reference proteome</keyword>
<keyword evidence="1" id="KW-0233">DNA recombination</keyword>
<proteinExistence type="predicted"/>
<feature type="region of interest" description="Disordered" evidence="2">
    <location>
        <begin position="101"/>
        <end position="128"/>
    </location>
</feature>
<protein>
    <submittedName>
        <fullName evidence="4">Tyrosine-type recombinase/integrase</fullName>
    </submittedName>
</protein>
<dbReference type="InterPro" id="IPR011010">
    <property type="entry name" value="DNA_brk_join_enz"/>
</dbReference>
<dbReference type="Gene3D" id="1.10.443.10">
    <property type="entry name" value="Intergrase catalytic core"/>
    <property type="match status" value="1"/>
</dbReference>
<evidence type="ECO:0000259" key="3">
    <source>
        <dbReference type="PROSITE" id="PS51898"/>
    </source>
</evidence>
<evidence type="ECO:0000256" key="2">
    <source>
        <dbReference type="SAM" id="MobiDB-lite"/>
    </source>
</evidence>
<dbReference type="GO" id="GO:0015074">
    <property type="term" value="P:DNA integration"/>
    <property type="evidence" value="ECO:0007669"/>
    <property type="project" value="InterPro"/>
</dbReference>
<gene>
    <name evidence="4" type="ORF">IV500_21010</name>
</gene>
<name>A0A931G7K1_9MICC</name>
<dbReference type="GO" id="GO:0003677">
    <property type="term" value="F:DNA binding"/>
    <property type="evidence" value="ECO:0007669"/>
    <property type="project" value="InterPro"/>
</dbReference>
<dbReference type="SUPFAM" id="SSF56349">
    <property type="entry name" value="DNA breaking-rejoining enzymes"/>
    <property type="match status" value="1"/>
</dbReference>
<dbReference type="InterPro" id="IPR002104">
    <property type="entry name" value="Integrase_catalytic"/>
</dbReference>
<organism evidence="4 5">
    <name type="scientific">Arthrobacter terrae</name>
    <dbReference type="NCBI Taxonomy" id="2935737"/>
    <lineage>
        <taxon>Bacteria</taxon>
        <taxon>Bacillati</taxon>
        <taxon>Actinomycetota</taxon>
        <taxon>Actinomycetes</taxon>
        <taxon>Micrococcales</taxon>
        <taxon>Micrococcaceae</taxon>
        <taxon>Arthrobacter</taxon>
    </lineage>
</organism>
<evidence type="ECO:0000313" key="5">
    <source>
        <dbReference type="Proteomes" id="UP000655366"/>
    </source>
</evidence>
<reference evidence="4 5" key="1">
    <citation type="submission" date="2020-11" db="EMBL/GenBank/DDBJ databases">
        <title>Arthrobacter antarcticus sp. nov., isolated from Antarctic Soil.</title>
        <authorList>
            <person name="Li J."/>
        </authorList>
    </citation>
    <scope>NUCLEOTIDE SEQUENCE [LARGE SCALE GENOMIC DNA]</scope>
    <source>
        <strain evidence="4 5">Z1-20</strain>
    </source>
</reference>
<feature type="domain" description="Tyr recombinase" evidence="3">
    <location>
        <begin position="1"/>
        <end position="128"/>
    </location>
</feature>
<dbReference type="PROSITE" id="PS51898">
    <property type="entry name" value="TYR_RECOMBINASE"/>
    <property type="match status" value="1"/>
</dbReference>
<dbReference type="AlphaFoldDB" id="A0A931G7K1"/>
<dbReference type="InterPro" id="IPR013762">
    <property type="entry name" value="Integrase-like_cat_sf"/>
</dbReference>
<dbReference type="EMBL" id="JADNYM010000046">
    <property type="protein sequence ID" value="MBG0741835.1"/>
    <property type="molecule type" value="Genomic_DNA"/>
</dbReference>
<evidence type="ECO:0000256" key="1">
    <source>
        <dbReference type="ARBA" id="ARBA00023172"/>
    </source>
</evidence>